<organism evidence="1 2">
    <name type="scientific">Pedobacter quisquiliarum</name>
    <dbReference type="NCBI Taxonomy" id="1834438"/>
    <lineage>
        <taxon>Bacteria</taxon>
        <taxon>Pseudomonadati</taxon>
        <taxon>Bacteroidota</taxon>
        <taxon>Sphingobacteriia</taxon>
        <taxon>Sphingobacteriales</taxon>
        <taxon>Sphingobacteriaceae</taxon>
        <taxon>Pedobacter</taxon>
    </lineage>
</organism>
<keyword evidence="2" id="KW-1185">Reference proteome</keyword>
<evidence type="ECO:0008006" key="3">
    <source>
        <dbReference type="Google" id="ProtNLM"/>
    </source>
</evidence>
<gene>
    <name evidence="1" type="ORF">GCM10011387_08690</name>
</gene>
<dbReference type="EMBL" id="BMIL01000002">
    <property type="protein sequence ID" value="GGC57350.1"/>
    <property type="molecule type" value="Genomic_DNA"/>
</dbReference>
<evidence type="ECO:0000313" key="2">
    <source>
        <dbReference type="Proteomes" id="UP000651668"/>
    </source>
</evidence>
<dbReference type="AlphaFoldDB" id="A0A916XAJ0"/>
<dbReference type="RefSeq" id="WP_188625611.1">
    <property type="nucleotide sequence ID" value="NZ_BMIL01000002.1"/>
</dbReference>
<accession>A0A916XAJ0</accession>
<dbReference type="Proteomes" id="UP000651668">
    <property type="component" value="Unassembled WGS sequence"/>
</dbReference>
<name>A0A916XAJ0_9SPHI</name>
<reference evidence="1" key="2">
    <citation type="submission" date="2020-09" db="EMBL/GenBank/DDBJ databases">
        <authorList>
            <person name="Sun Q."/>
            <person name="Zhou Y."/>
        </authorList>
    </citation>
    <scope>NUCLEOTIDE SEQUENCE</scope>
    <source>
        <strain evidence="1">CGMCC 1.15343</strain>
    </source>
</reference>
<comment type="caution">
    <text evidence="1">The sequence shown here is derived from an EMBL/GenBank/DDBJ whole genome shotgun (WGS) entry which is preliminary data.</text>
</comment>
<sequence length="459" mass="49176">MKTELLRTIMFGAAITALSLSACKKSDGPGENIADSDRWITISGAMDDPSNAEVGDGNAGTMVYSLTVEEAKNPGISVNVFDQGMHVKSQRTARLQASADGKYLYNIQYVGEDGGIFNKMSVHGGKDFRPEGSEVDTEPYVSASPRWLKAVEGVGIAVKAEANAVVYEGASPNFVFKGRTASVDVITLDLNNPKITKVADFQLPLSPEEVAAGYYVSRIDVPVVNKAGNKVYIGAAISKHNTSSFTIGTDGLPVFAADNASPRSWAKTLVLDYPALENPKVLTSTQTRGSTNGYRSTMQYVGTDGHVYQATSGEGPGNGGSKILKISAESNDYDNSYVFSLDQALGETNTYIETWKYAGDGIGFVVYSKYTGTGNTRTGGYIARVNLNNKTATKYTLPNEATLNFGQIQAITMHDEDVFIAVAPVGMDGNMYIFNRKTGEMTVGAKLVNKPGNQYIGVY</sequence>
<proteinExistence type="predicted"/>
<dbReference type="InterPro" id="IPR011047">
    <property type="entry name" value="Quinoprotein_ADH-like_sf"/>
</dbReference>
<evidence type="ECO:0000313" key="1">
    <source>
        <dbReference type="EMBL" id="GGC57350.1"/>
    </source>
</evidence>
<reference evidence="1" key="1">
    <citation type="journal article" date="2014" name="Int. J. Syst. Evol. Microbiol.">
        <title>Complete genome sequence of Corynebacterium casei LMG S-19264T (=DSM 44701T), isolated from a smear-ripened cheese.</title>
        <authorList>
            <consortium name="US DOE Joint Genome Institute (JGI-PGF)"/>
            <person name="Walter F."/>
            <person name="Albersmeier A."/>
            <person name="Kalinowski J."/>
            <person name="Ruckert C."/>
        </authorList>
    </citation>
    <scope>NUCLEOTIDE SEQUENCE</scope>
    <source>
        <strain evidence="1">CGMCC 1.15343</strain>
    </source>
</reference>
<protein>
    <recommendedName>
        <fullName evidence="3">DUF4374 domain-containing protein</fullName>
    </recommendedName>
</protein>
<dbReference type="PROSITE" id="PS51257">
    <property type="entry name" value="PROKAR_LIPOPROTEIN"/>
    <property type="match status" value="1"/>
</dbReference>
<dbReference type="SUPFAM" id="SSF50998">
    <property type="entry name" value="Quinoprotein alcohol dehydrogenase-like"/>
    <property type="match status" value="1"/>
</dbReference>